<dbReference type="PANTHER" id="PTHR39330">
    <property type="entry name" value="ETHANOLAMINE AMMONIA-LYASE LIGHT CHAIN"/>
    <property type="match status" value="1"/>
</dbReference>
<dbReference type="Pfam" id="PF05985">
    <property type="entry name" value="EutC"/>
    <property type="match status" value="1"/>
</dbReference>
<comment type="caution">
    <text evidence="6">The sequence shown here is derived from an EMBL/GenBank/DDBJ whole genome shotgun (WGS) entry which is preliminary data.</text>
</comment>
<feature type="binding site" evidence="5">
    <location>
        <position position="182"/>
    </location>
    <ligand>
        <name>adenosylcob(III)alamin</name>
        <dbReference type="ChEBI" id="CHEBI:18408"/>
    </ligand>
</feature>
<evidence type="ECO:0000256" key="4">
    <source>
        <dbReference type="ARBA" id="ARBA00024446"/>
    </source>
</evidence>
<evidence type="ECO:0000313" key="7">
    <source>
        <dbReference type="Proteomes" id="UP001202887"/>
    </source>
</evidence>
<name>A0AAW5ET72_NOVHA</name>
<comment type="cofactor">
    <cofactor evidence="5">
        <name>adenosylcob(III)alamin</name>
        <dbReference type="ChEBI" id="CHEBI:18408"/>
    </cofactor>
    <text evidence="5">Binds between the large and small subunits.</text>
</comment>
<reference evidence="6" key="1">
    <citation type="journal article" date="2021" name="Polymers (Basel)">
        <title>Highly Stretchable Bacterial Cellulose Produced by Komagataeibacter hansenii SI1.</title>
        <authorList>
            <person name="Cielecka I."/>
            <person name="Ryngajllo M."/>
            <person name="Maniukiewicz W."/>
            <person name="Bielecki S."/>
        </authorList>
    </citation>
    <scope>NUCLEOTIDE SEQUENCE</scope>
    <source>
        <strain evidence="6">SI1</strain>
    </source>
</reference>
<dbReference type="EMBL" id="JAIBCX010000016">
    <property type="protein sequence ID" value="MCJ8353932.1"/>
    <property type="molecule type" value="Genomic_DNA"/>
</dbReference>
<dbReference type="PANTHER" id="PTHR39330:SF1">
    <property type="entry name" value="ETHANOLAMINE AMMONIA-LYASE SMALL SUBUNIT"/>
    <property type="match status" value="1"/>
</dbReference>
<organism evidence="6 7">
    <name type="scientific">Novacetimonas hansenii</name>
    <name type="common">Komagataeibacter hansenii</name>
    <dbReference type="NCBI Taxonomy" id="436"/>
    <lineage>
        <taxon>Bacteria</taxon>
        <taxon>Pseudomonadati</taxon>
        <taxon>Pseudomonadota</taxon>
        <taxon>Alphaproteobacteria</taxon>
        <taxon>Acetobacterales</taxon>
        <taxon>Acetobacteraceae</taxon>
        <taxon>Novacetimonas</taxon>
    </lineage>
</organism>
<comment type="pathway">
    <text evidence="5">Amine and polyamine degradation; ethanolamine degradation.</text>
</comment>
<protein>
    <recommendedName>
        <fullName evidence="5">Ethanolamine ammonia-lyase small subunit</fullName>
        <shortName evidence="5">EAL small subunit</shortName>
        <ecNumber evidence="5">4.3.1.7</ecNumber>
    </recommendedName>
</protein>
<dbReference type="GO" id="GO:0031419">
    <property type="term" value="F:cobalamin binding"/>
    <property type="evidence" value="ECO:0007669"/>
    <property type="project" value="UniProtKB-UniRule"/>
</dbReference>
<dbReference type="InterPro" id="IPR042255">
    <property type="entry name" value="EutC_N"/>
</dbReference>
<keyword evidence="4 5" id="KW-1283">Bacterial microcompartment</keyword>
<evidence type="ECO:0000256" key="2">
    <source>
        <dbReference type="ARBA" id="ARBA00023239"/>
    </source>
</evidence>
<dbReference type="EC" id="4.3.1.7" evidence="5"/>
<sequence>MSKAPVVSWDILRAQTSARIGLARTGDTMSGAHVRQFRHAHLRARHAVSMVMEVSRLGLDRPWMEVESAARDRDEFVRRPDLGRQLCTDSRARLVQAGHDRAVSGPDAYGPGRFYDIVFVIADGLSARAAERQAAGVLSGVLPLLTGWRIAPLVVAHRARVALGDEIATCLNACSVVMMIGERPGLECAESLSLYMTWNPHPGMRDSARNCISNIHGQGGQSPVTAANRLAWLLKNARQCGYSGINLKDETCLIEGGVSHALSGKG</sequence>
<dbReference type="RefSeq" id="WP_247066935.1">
    <property type="nucleotide sequence ID" value="NZ_CP094848.1"/>
</dbReference>
<dbReference type="GO" id="GO:0006520">
    <property type="term" value="P:amino acid metabolic process"/>
    <property type="evidence" value="ECO:0007669"/>
    <property type="project" value="InterPro"/>
</dbReference>
<keyword evidence="2 5" id="KW-0456">Lyase</keyword>
<feature type="binding site" evidence="5">
    <location>
        <position position="161"/>
    </location>
    <ligand>
        <name>adenosylcob(III)alamin</name>
        <dbReference type="ChEBI" id="CHEBI:18408"/>
    </ligand>
</feature>
<reference evidence="6" key="2">
    <citation type="submission" date="2022-03" db="EMBL/GenBank/DDBJ databases">
        <authorList>
            <person name="Ryngajllo M."/>
            <person name="Jacek P."/>
            <person name="Kubiak K."/>
        </authorList>
    </citation>
    <scope>NUCLEOTIDE SEQUENCE</scope>
    <source>
        <strain evidence="6">SI1</strain>
    </source>
</reference>
<feature type="binding site" evidence="5">
    <location>
        <position position="211"/>
    </location>
    <ligand>
        <name>adenosylcob(III)alamin</name>
        <dbReference type="ChEBI" id="CHEBI:18408"/>
    </ligand>
</feature>
<comment type="catalytic activity">
    <reaction evidence="5">
        <text>ethanolamine = acetaldehyde + NH4(+)</text>
        <dbReference type="Rhea" id="RHEA:15313"/>
        <dbReference type="ChEBI" id="CHEBI:15343"/>
        <dbReference type="ChEBI" id="CHEBI:28938"/>
        <dbReference type="ChEBI" id="CHEBI:57603"/>
        <dbReference type="EC" id="4.3.1.7"/>
    </reaction>
</comment>
<dbReference type="InterPro" id="IPR009246">
    <property type="entry name" value="EutC"/>
</dbReference>
<accession>A0AAW5ET72</accession>
<comment type="subunit">
    <text evidence="5">The basic unit is a heterodimer which dimerizes to form tetramers. The heterotetramers trimerize; 6 large subunits form a core ring with 6 small subunits projecting outwards.</text>
</comment>
<proteinExistence type="inferred from homology"/>
<dbReference type="InterPro" id="IPR042251">
    <property type="entry name" value="EutC_C"/>
</dbReference>
<evidence type="ECO:0000256" key="1">
    <source>
        <dbReference type="ARBA" id="ARBA00022628"/>
    </source>
</evidence>
<comment type="function">
    <text evidence="5">Catalyzes the deamination of various vicinal amino-alcohols to oxo compounds. Allows this organism to utilize ethanolamine as the sole source of nitrogen and carbon in the presence of external vitamin B12.</text>
</comment>
<keyword evidence="3 5" id="KW-0170">Cobalt</keyword>
<dbReference type="Gene3D" id="3.40.50.11240">
    <property type="entry name" value="Ethanolamine ammonia-lyase light chain (EutC)"/>
    <property type="match status" value="1"/>
</dbReference>
<dbReference type="GO" id="GO:0031471">
    <property type="term" value="C:ethanolamine degradation polyhedral organelle"/>
    <property type="evidence" value="ECO:0007669"/>
    <property type="project" value="UniProtKB-UniRule"/>
</dbReference>
<gene>
    <name evidence="5 6" type="primary">eutC</name>
    <name evidence="6" type="ORF">K1W68_08015</name>
</gene>
<evidence type="ECO:0000313" key="6">
    <source>
        <dbReference type="EMBL" id="MCJ8353932.1"/>
    </source>
</evidence>
<dbReference type="GO" id="GO:0008851">
    <property type="term" value="F:ethanolamine ammonia-lyase activity"/>
    <property type="evidence" value="ECO:0007669"/>
    <property type="project" value="UniProtKB-UniRule"/>
</dbReference>
<dbReference type="GO" id="GO:0009350">
    <property type="term" value="C:ethanolamine ammonia-lyase complex"/>
    <property type="evidence" value="ECO:0007669"/>
    <property type="project" value="UniProtKB-UniRule"/>
</dbReference>
<dbReference type="AlphaFoldDB" id="A0AAW5ET72"/>
<dbReference type="GO" id="GO:0046336">
    <property type="term" value="P:ethanolamine catabolic process"/>
    <property type="evidence" value="ECO:0007669"/>
    <property type="project" value="UniProtKB-UniRule"/>
</dbReference>
<dbReference type="NCBIfam" id="NF003971">
    <property type="entry name" value="PRK05465.1"/>
    <property type="match status" value="1"/>
</dbReference>
<dbReference type="Gene3D" id="1.10.30.40">
    <property type="entry name" value="Ethanolamine ammonia-lyase light chain (EutC), N-terminal domain"/>
    <property type="match status" value="1"/>
</dbReference>
<evidence type="ECO:0000256" key="3">
    <source>
        <dbReference type="ARBA" id="ARBA00023285"/>
    </source>
</evidence>
<comment type="subcellular location">
    <subcellularLocation>
        <location evidence="5">Bacterial microcompartment</location>
    </subcellularLocation>
</comment>
<evidence type="ECO:0000256" key="5">
    <source>
        <dbReference type="HAMAP-Rule" id="MF_00601"/>
    </source>
</evidence>
<keyword evidence="1 5" id="KW-0846">Cobalamin</keyword>
<comment type="similarity">
    <text evidence="5">Belongs to the EutC family.</text>
</comment>
<dbReference type="HAMAP" id="MF_00601">
    <property type="entry name" value="EutC"/>
    <property type="match status" value="1"/>
</dbReference>
<dbReference type="Proteomes" id="UP001202887">
    <property type="component" value="Unassembled WGS sequence"/>
</dbReference>